<protein>
    <submittedName>
        <fullName evidence="1">Uncharacterized protein</fullName>
    </submittedName>
</protein>
<dbReference type="AlphaFoldDB" id="A0A7H0Y2X9"/>
<evidence type="ECO:0000313" key="2">
    <source>
        <dbReference type="Proteomes" id="UP000516384"/>
    </source>
</evidence>
<gene>
    <name evidence="1" type="ORF">IAQ67_16210</name>
</gene>
<organism evidence="1 2">
    <name type="scientific">Paenibacillus peoriae</name>
    <dbReference type="NCBI Taxonomy" id="59893"/>
    <lineage>
        <taxon>Bacteria</taxon>
        <taxon>Bacillati</taxon>
        <taxon>Bacillota</taxon>
        <taxon>Bacilli</taxon>
        <taxon>Bacillales</taxon>
        <taxon>Paenibacillaceae</taxon>
        <taxon>Paenibacillus</taxon>
    </lineage>
</organism>
<name>A0A7H0Y2X9_9BACL</name>
<proteinExistence type="predicted"/>
<evidence type="ECO:0000313" key="1">
    <source>
        <dbReference type="EMBL" id="QNR65437.1"/>
    </source>
</evidence>
<reference evidence="1 2" key="1">
    <citation type="submission" date="2020-09" db="EMBL/GenBank/DDBJ databases">
        <title>Characterization of Paenibacillus peoriae strain ZF390 with broad-spectrum antimicrobial activity as a potential biocontrol agent.</title>
        <authorList>
            <person name="Li L."/>
            <person name="Zhao Y."/>
            <person name="Li B."/>
            <person name="Xie X."/>
        </authorList>
    </citation>
    <scope>NUCLEOTIDE SEQUENCE [LARGE SCALE GENOMIC DNA]</scope>
    <source>
        <strain evidence="1 2">ZF390</strain>
    </source>
</reference>
<accession>A0A7H0Y2X9</accession>
<dbReference type="EMBL" id="CP061172">
    <property type="protein sequence ID" value="QNR65437.1"/>
    <property type="molecule type" value="Genomic_DNA"/>
</dbReference>
<dbReference type="Proteomes" id="UP000516384">
    <property type="component" value="Chromosome"/>
</dbReference>
<sequence>MEVILSKEPEFLAQMLAYISGAMGEDLVFHGSFEDAFDVLNEVSIDMK</sequence>